<feature type="compositionally biased region" description="Basic residues" evidence="1">
    <location>
        <begin position="411"/>
        <end position="422"/>
    </location>
</feature>
<name>A0A4V1M4C9_TREME</name>
<evidence type="ECO:0000313" key="2">
    <source>
        <dbReference type="EMBL" id="RXK39927.1"/>
    </source>
</evidence>
<dbReference type="InParanoid" id="A0A4V1M4C9"/>
<feature type="compositionally biased region" description="Polar residues" evidence="1">
    <location>
        <begin position="361"/>
        <end position="379"/>
    </location>
</feature>
<dbReference type="VEuPathDB" id="FungiDB:TREMEDRAFT_61980"/>
<evidence type="ECO:0000256" key="1">
    <source>
        <dbReference type="SAM" id="MobiDB-lite"/>
    </source>
</evidence>
<feature type="region of interest" description="Disordered" evidence="1">
    <location>
        <begin position="1"/>
        <end position="21"/>
    </location>
</feature>
<feature type="compositionally biased region" description="Polar residues" evidence="1">
    <location>
        <begin position="1"/>
        <end position="12"/>
    </location>
</feature>
<proteinExistence type="predicted"/>
<protein>
    <submittedName>
        <fullName evidence="2">Uncharacterized protein</fullName>
    </submittedName>
</protein>
<dbReference type="Proteomes" id="UP000289152">
    <property type="component" value="Unassembled WGS sequence"/>
</dbReference>
<sequence length="706" mass="78164">MVSYPQTGTRPQQPAGIRSRVQSDQIVRKPFKLTATWFIRTRDSTGMIERVLSELPVSVAEIKTLNYPAQPTLGKQQLKKEGTKSSKDTTLTHKADAVGGKILEPSPESVPKWVEPIEYPIQMKAEAISIRSQIDTSSLDADIHQRLQNFLGTQWIRETAESGLRGSGDFPPQADLAEASTKLLQDVFMDFDESMRRPTILLNWAFPEASLLILAEASQKGLSHTRILTAHIPVDDPELASEILWYSMATHRVTEAHTASKHKPSLPEDSISMQWNQQILPRECKKQTVKGVTKHFQSLGTTRRTFELATQGGWYNTNTHWELCTNYPDVVSKAFKKAGVMYQGGGLPEEESKAISTEGYSKNQINTGKSEAMTSTVDQSSDKRAVEAPGVVRGGPTPSLTTGTEEGLKTDKKKKKKKKKKSTISLLESADSNAGHSVATSAPANSGQPKVRVCDSPNLSQHSAVRVSEARLWSELADELQGHPPQNYGKNENCGYIPANTFKVLSNAWDRETPDSAKANAILKEMLRLAAVCDTERDWRIATVTHLKPETKRSLKDQILRENDVGTVGLDFCDLEGSVGAVSKLLKNNPRPTHISPTVNPRKESRFVFPPEPADLKGQIKYDDASVLWTKFFNHPGPSTNLWWRRVQAGLNPEQLAGLWLWGTNAHARALAWDVTKSLGTTFLSKRIKDGPRPVTRSEASGSLRP</sequence>
<gene>
    <name evidence="2" type="ORF">M231_02722</name>
</gene>
<feature type="region of interest" description="Disordered" evidence="1">
    <location>
        <begin position="361"/>
        <end position="457"/>
    </location>
</feature>
<dbReference type="AlphaFoldDB" id="A0A4V1M4C9"/>
<accession>A0A4V1M4C9</accession>
<reference evidence="2 3" key="1">
    <citation type="submission" date="2016-06" db="EMBL/GenBank/DDBJ databases">
        <title>Evolution of pathogenesis and genome organization in the Tremellales.</title>
        <authorList>
            <person name="Cuomo C."/>
            <person name="Litvintseva A."/>
            <person name="Heitman J."/>
            <person name="Chen Y."/>
            <person name="Sun S."/>
            <person name="Springer D."/>
            <person name="Dromer F."/>
            <person name="Young S."/>
            <person name="Zeng Q."/>
            <person name="Chapman S."/>
            <person name="Gujja S."/>
            <person name="Saif S."/>
            <person name="Birren B."/>
        </authorList>
    </citation>
    <scope>NUCLEOTIDE SEQUENCE [LARGE SCALE GENOMIC DNA]</scope>
    <source>
        <strain evidence="2 3">ATCC 28783</strain>
    </source>
</reference>
<comment type="caution">
    <text evidence="2">The sequence shown here is derived from an EMBL/GenBank/DDBJ whole genome shotgun (WGS) entry which is preliminary data.</text>
</comment>
<feature type="compositionally biased region" description="Polar residues" evidence="1">
    <location>
        <begin position="423"/>
        <end position="448"/>
    </location>
</feature>
<organism evidence="2 3">
    <name type="scientific">Tremella mesenterica</name>
    <name type="common">Jelly fungus</name>
    <dbReference type="NCBI Taxonomy" id="5217"/>
    <lineage>
        <taxon>Eukaryota</taxon>
        <taxon>Fungi</taxon>
        <taxon>Dikarya</taxon>
        <taxon>Basidiomycota</taxon>
        <taxon>Agaricomycotina</taxon>
        <taxon>Tremellomycetes</taxon>
        <taxon>Tremellales</taxon>
        <taxon>Tremellaceae</taxon>
        <taxon>Tremella</taxon>
    </lineage>
</organism>
<evidence type="ECO:0000313" key="3">
    <source>
        <dbReference type="Proteomes" id="UP000289152"/>
    </source>
</evidence>
<dbReference type="EMBL" id="SDIL01000024">
    <property type="protein sequence ID" value="RXK39927.1"/>
    <property type="molecule type" value="Genomic_DNA"/>
</dbReference>
<keyword evidence="3" id="KW-1185">Reference proteome</keyword>